<dbReference type="GO" id="GO:0005789">
    <property type="term" value="C:endoplasmic reticulum membrane"/>
    <property type="evidence" value="ECO:0007669"/>
    <property type="project" value="UniProtKB-SubCell"/>
</dbReference>
<dbReference type="OrthoDB" id="16679at2759"/>
<dbReference type="EMBL" id="ML170184">
    <property type="protein sequence ID" value="TDL20888.1"/>
    <property type="molecule type" value="Genomic_DNA"/>
</dbReference>
<dbReference type="Proteomes" id="UP000294933">
    <property type="component" value="Unassembled WGS sequence"/>
</dbReference>
<organism evidence="8 9">
    <name type="scientific">Rickenella mellea</name>
    <dbReference type="NCBI Taxonomy" id="50990"/>
    <lineage>
        <taxon>Eukaryota</taxon>
        <taxon>Fungi</taxon>
        <taxon>Dikarya</taxon>
        <taxon>Basidiomycota</taxon>
        <taxon>Agaricomycotina</taxon>
        <taxon>Agaricomycetes</taxon>
        <taxon>Hymenochaetales</taxon>
        <taxon>Rickenellaceae</taxon>
        <taxon>Rickenella</taxon>
    </lineage>
</organism>
<proteinExistence type="inferred from homology"/>
<keyword evidence="4 6" id="KW-1133">Transmembrane helix</keyword>
<evidence type="ECO:0000256" key="6">
    <source>
        <dbReference type="RuleBase" id="RU364120"/>
    </source>
</evidence>
<sequence length="65" mass="7065">MPTAHEIRQKNASFANAARSGKNPTKPSRQEQLAKKSPVGTWALIAVLFVVCGGVIFELARLVFL</sequence>
<evidence type="ECO:0000256" key="3">
    <source>
        <dbReference type="ARBA" id="ARBA00022824"/>
    </source>
</evidence>
<evidence type="ECO:0000256" key="2">
    <source>
        <dbReference type="ARBA" id="ARBA00022692"/>
    </source>
</evidence>
<evidence type="ECO:0000313" key="8">
    <source>
        <dbReference type="EMBL" id="TDL20888.1"/>
    </source>
</evidence>
<comment type="function">
    <text evidence="6">Interacts with target proteins during translocation into the lumen of the endoplasmic reticulum. Protects unfolded target proteins against degradation and facilitate correct glycosylation.</text>
</comment>
<keyword evidence="5 6" id="KW-0472">Membrane</keyword>
<feature type="transmembrane region" description="Helical" evidence="6">
    <location>
        <begin position="42"/>
        <end position="64"/>
    </location>
</feature>
<dbReference type="AlphaFoldDB" id="A0A4Y7Q0Y6"/>
<dbReference type="VEuPathDB" id="FungiDB:BD410DRAFT_771937"/>
<keyword evidence="9" id="KW-1185">Reference proteome</keyword>
<comment type="similarity">
    <text evidence="1 6">Belongs to the RAMP4 family.</text>
</comment>
<evidence type="ECO:0000256" key="5">
    <source>
        <dbReference type="ARBA" id="ARBA00023136"/>
    </source>
</evidence>
<name>A0A4Y7Q0Y6_9AGAM</name>
<evidence type="ECO:0000256" key="7">
    <source>
        <dbReference type="SAM" id="MobiDB-lite"/>
    </source>
</evidence>
<dbReference type="Pfam" id="PF06624">
    <property type="entry name" value="RAMP4"/>
    <property type="match status" value="1"/>
</dbReference>
<feature type="region of interest" description="Disordered" evidence="7">
    <location>
        <begin position="12"/>
        <end position="35"/>
    </location>
</feature>
<keyword evidence="2 6" id="KW-0812">Transmembrane</keyword>
<reference evidence="8 9" key="1">
    <citation type="submission" date="2018-06" db="EMBL/GenBank/DDBJ databases">
        <title>A transcriptomic atlas of mushroom development highlights an independent origin of complex multicellularity.</title>
        <authorList>
            <consortium name="DOE Joint Genome Institute"/>
            <person name="Krizsan K."/>
            <person name="Almasi E."/>
            <person name="Merenyi Z."/>
            <person name="Sahu N."/>
            <person name="Viragh M."/>
            <person name="Koszo T."/>
            <person name="Mondo S."/>
            <person name="Kiss B."/>
            <person name="Balint B."/>
            <person name="Kues U."/>
            <person name="Barry K."/>
            <person name="Hegedus J.C."/>
            <person name="Henrissat B."/>
            <person name="Johnson J."/>
            <person name="Lipzen A."/>
            <person name="Ohm R."/>
            <person name="Nagy I."/>
            <person name="Pangilinan J."/>
            <person name="Yan J."/>
            <person name="Xiong Y."/>
            <person name="Grigoriev I.V."/>
            <person name="Hibbett D.S."/>
            <person name="Nagy L.G."/>
        </authorList>
    </citation>
    <scope>NUCLEOTIDE SEQUENCE [LARGE SCALE GENOMIC DNA]</scope>
    <source>
        <strain evidence="8 9">SZMC22713</strain>
    </source>
</reference>
<evidence type="ECO:0000256" key="1">
    <source>
        <dbReference type="ARBA" id="ARBA00005500"/>
    </source>
</evidence>
<keyword evidence="3 6" id="KW-0256">Endoplasmic reticulum</keyword>
<evidence type="ECO:0000313" key="9">
    <source>
        <dbReference type="Proteomes" id="UP000294933"/>
    </source>
</evidence>
<comment type="subcellular location">
    <subcellularLocation>
        <location evidence="6">Membrane</location>
        <topology evidence="6">Single-pass membrane protein</topology>
    </subcellularLocation>
    <subcellularLocation>
        <location evidence="6">Endoplasmic reticulum membrane</location>
        <topology evidence="6">Single-pass membrane protein</topology>
    </subcellularLocation>
</comment>
<protein>
    <recommendedName>
        <fullName evidence="6">Stress-associated endoplasmic reticulum protein</fullName>
    </recommendedName>
</protein>
<gene>
    <name evidence="8" type="ORF">BD410DRAFT_771937</name>
</gene>
<dbReference type="InterPro" id="IPR010580">
    <property type="entry name" value="ER_stress-assoc"/>
</dbReference>
<evidence type="ECO:0000256" key="4">
    <source>
        <dbReference type="ARBA" id="ARBA00022989"/>
    </source>
</evidence>
<accession>A0A4Y7Q0Y6</accession>